<feature type="compositionally biased region" description="Gly residues" evidence="1">
    <location>
        <begin position="502"/>
        <end position="511"/>
    </location>
</feature>
<protein>
    <submittedName>
        <fullName evidence="2">Uncharacterized protein</fullName>
    </submittedName>
</protein>
<feature type="compositionally biased region" description="Low complexity" evidence="1">
    <location>
        <begin position="411"/>
        <end position="442"/>
    </location>
</feature>
<feature type="compositionally biased region" description="Polar residues" evidence="1">
    <location>
        <begin position="29"/>
        <end position="51"/>
    </location>
</feature>
<organism evidence="2 3">
    <name type="scientific">Rhizophlyctis rosea</name>
    <dbReference type="NCBI Taxonomy" id="64517"/>
    <lineage>
        <taxon>Eukaryota</taxon>
        <taxon>Fungi</taxon>
        <taxon>Fungi incertae sedis</taxon>
        <taxon>Chytridiomycota</taxon>
        <taxon>Chytridiomycota incertae sedis</taxon>
        <taxon>Chytridiomycetes</taxon>
        <taxon>Rhizophlyctidales</taxon>
        <taxon>Rhizophlyctidaceae</taxon>
        <taxon>Rhizophlyctis</taxon>
    </lineage>
</organism>
<dbReference type="Proteomes" id="UP001212841">
    <property type="component" value="Unassembled WGS sequence"/>
</dbReference>
<evidence type="ECO:0000256" key="1">
    <source>
        <dbReference type="SAM" id="MobiDB-lite"/>
    </source>
</evidence>
<comment type="caution">
    <text evidence="2">The sequence shown here is derived from an EMBL/GenBank/DDBJ whole genome shotgun (WGS) entry which is preliminary data.</text>
</comment>
<name>A0AAD5X9I3_9FUNG</name>
<feature type="compositionally biased region" description="Basic and acidic residues" evidence="1">
    <location>
        <begin position="159"/>
        <end position="168"/>
    </location>
</feature>
<evidence type="ECO:0000313" key="3">
    <source>
        <dbReference type="Proteomes" id="UP001212841"/>
    </source>
</evidence>
<feature type="compositionally biased region" description="Low complexity" evidence="1">
    <location>
        <begin position="214"/>
        <end position="235"/>
    </location>
</feature>
<feature type="region of interest" description="Disordered" evidence="1">
    <location>
        <begin position="157"/>
        <end position="243"/>
    </location>
</feature>
<evidence type="ECO:0000313" key="2">
    <source>
        <dbReference type="EMBL" id="KAJ3057450.1"/>
    </source>
</evidence>
<feature type="region of interest" description="Disordered" evidence="1">
    <location>
        <begin position="1"/>
        <end position="121"/>
    </location>
</feature>
<proteinExistence type="predicted"/>
<feature type="region of interest" description="Disordered" evidence="1">
    <location>
        <begin position="271"/>
        <end position="350"/>
    </location>
</feature>
<feature type="region of interest" description="Disordered" evidence="1">
    <location>
        <begin position="381"/>
        <end position="470"/>
    </location>
</feature>
<feature type="compositionally biased region" description="Low complexity" evidence="1">
    <location>
        <begin position="176"/>
        <end position="187"/>
    </location>
</feature>
<reference evidence="2" key="1">
    <citation type="submission" date="2020-05" db="EMBL/GenBank/DDBJ databases">
        <title>Phylogenomic resolution of chytrid fungi.</title>
        <authorList>
            <person name="Stajich J.E."/>
            <person name="Amses K."/>
            <person name="Simmons R."/>
            <person name="Seto K."/>
            <person name="Myers J."/>
            <person name="Bonds A."/>
            <person name="Quandt C.A."/>
            <person name="Barry K."/>
            <person name="Liu P."/>
            <person name="Grigoriev I."/>
            <person name="Longcore J.E."/>
            <person name="James T.Y."/>
        </authorList>
    </citation>
    <scope>NUCLEOTIDE SEQUENCE</scope>
    <source>
        <strain evidence="2">JEL0318</strain>
    </source>
</reference>
<keyword evidence="3" id="KW-1185">Reference proteome</keyword>
<feature type="compositionally biased region" description="Basic and acidic residues" evidence="1">
    <location>
        <begin position="273"/>
        <end position="283"/>
    </location>
</feature>
<dbReference type="AlphaFoldDB" id="A0AAD5X9I3"/>
<feature type="compositionally biased region" description="Polar residues" evidence="1">
    <location>
        <begin position="87"/>
        <end position="105"/>
    </location>
</feature>
<feature type="compositionally biased region" description="Low complexity" evidence="1">
    <location>
        <begin position="451"/>
        <end position="463"/>
    </location>
</feature>
<accession>A0AAD5X9I3</accession>
<sequence length="511" mass="55232">MTESLEHGVARNGAPPEGSRRHTPRGYGNDTSLTENKSQKNETCSSPSILGTKQDERSFRPRNSYQPEGPIGASIAKEPFRMRENHTANTESATGRTVSNRSTNLADGAHLASGTDGEQDRVEPLEAVRSYADPAFEDLMLRAQRVLDRDATLGTVQREAVEHNDVKGTENQSEDVSNGNNGSRVSSDTSEMDVDAYVEVRAPVRRSSSRVRRTASSSSLARARGGAGRSAGSRSQVPLRASRSRGELVIEDEGRKEAVSMKVGEVKRRRVHPREGLVDREMMDGEDANEESSGGGSGSASDVAPQIDQHPIVPVTEPVGNPSSRLRRTHSIIDSNSRSRRNVEPYERSTLTRTHTLNSRTAAATSAIPVSSTAIESAIESNIPTLPLDPPQRPSTRRAIASSKSNPTLNSRTSTTSTTSSRTAATSTTATRSLRTSASITSFTSTRPITRRTGTTSSATTARKTPDPFDFDHALEEELFRVHTRKEAVGKGRTRYASSSRKGGGNSEDFT</sequence>
<feature type="compositionally biased region" description="Basic residues" evidence="1">
    <location>
        <begin position="203"/>
        <end position="213"/>
    </location>
</feature>
<gene>
    <name evidence="2" type="ORF">HK097_006378</name>
</gene>
<dbReference type="EMBL" id="JADGJD010000003">
    <property type="protein sequence ID" value="KAJ3057450.1"/>
    <property type="molecule type" value="Genomic_DNA"/>
</dbReference>
<feature type="region of interest" description="Disordered" evidence="1">
    <location>
        <begin position="485"/>
        <end position="511"/>
    </location>
</feature>